<keyword evidence="6" id="KW-1185">Reference proteome</keyword>
<feature type="region of interest" description="Disordered" evidence="3">
    <location>
        <begin position="237"/>
        <end position="261"/>
    </location>
</feature>
<keyword evidence="2" id="KW-0560">Oxidoreductase</keyword>
<dbReference type="Gene3D" id="3.40.50.720">
    <property type="entry name" value="NAD(P)-binding Rossmann-like Domain"/>
    <property type="match status" value="1"/>
</dbReference>
<evidence type="ECO:0000313" key="6">
    <source>
        <dbReference type="Proteomes" id="UP001156441"/>
    </source>
</evidence>
<dbReference type="SUPFAM" id="SSF48179">
    <property type="entry name" value="6-phosphogluconate dehydrogenase C-terminal domain-like"/>
    <property type="match status" value="1"/>
</dbReference>
<comment type="similarity">
    <text evidence="1">Belongs to the HIBADH-related family.</text>
</comment>
<comment type="caution">
    <text evidence="5">The sequence shown here is derived from an EMBL/GenBank/DDBJ whole genome shotgun (WGS) entry which is preliminary data.</text>
</comment>
<dbReference type="PROSITE" id="PS00895">
    <property type="entry name" value="3_HYDROXYISOBUT_DH"/>
    <property type="match status" value="1"/>
</dbReference>
<dbReference type="SUPFAM" id="SSF51735">
    <property type="entry name" value="NAD(P)-binding Rossmann-fold domains"/>
    <property type="match status" value="1"/>
</dbReference>
<proteinExistence type="inferred from homology"/>
<name>A0ABT2J9B3_9PSEU</name>
<dbReference type="InterPro" id="IPR051265">
    <property type="entry name" value="HIBADH-related_NP60_sf"/>
</dbReference>
<evidence type="ECO:0000256" key="1">
    <source>
        <dbReference type="ARBA" id="ARBA00009080"/>
    </source>
</evidence>
<feature type="domain" description="6-phosphogluconate dehydrogenase NADP-binding" evidence="4">
    <location>
        <begin position="3"/>
        <end position="148"/>
    </location>
</feature>
<dbReference type="InterPro" id="IPR036291">
    <property type="entry name" value="NAD(P)-bd_dom_sf"/>
</dbReference>
<dbReference type="Gene3D" id="1.10.1040.10">
    <property type="entry name" value="N-(1-d-carboxylethyl)-l-norvaline Dehydrogenase, domain 2"/>
    <property type="match status" value="1"/>
</dbReference>
<evidence type="ECO:0000256" key="2">
    <source>
        <dbReference type="ARBA" id="ARBA00023002"/>
    </source>
</evidence>
<dbReference type="InterPro" id="IPR006115">
    <property type="entry name" value="6PGDH_NADP-bd"/>
</dbReference>
<dbReference type="PANTHER" id="PTHR43580:SF2">
    <property type="entry name" value="CYTOKINE-LIKE NUCLEAR FACTOR N-PAC"/>
    <property type="match status" value="1"/>
</dbReference>
<organism evidence="5 6">
    <name type="scientific">Actinophytocola gossypii</name>
    <dbReference type="NCBI Taxonomy" id="2812003"/>
    <lineage>
        <taxon>Bacteria</taxon>
        <taxon>Bacillati</taxon>
        <taxon>Actinomycetota</taxon>
        <taxon>Actinomycetes</taxon>
        <taxon>Pseudonocardiales</taxon>
        <taxon>Pseudonocardiaceae</taxon>
    </lineage>
</organism>
<dbReference type="EMBL" id="JAFFZE010000011">
    <property type="protein sequence ID" value="MCT2584164.1"/>
    <property type="molecule type" value="Genomic_DNA"/>
</dbReference>
<sequence length="261" mass="26026">MSTVAFLGLGHMGSRMAARLVAAGHEVTTWNRTPRRLAGARAATTPADAVAGAEFVLTMLTGPEAVEAVLFGDDGAAPAMTPHAVLVELSTIGPRAVAAIAARLPCPVVDAPVGGSIDRAEAGELIVLAGGAESDVDRVAPVLAALGDVRRTGGSGSAAAAKLVLNAAMVGGLALLGEVRELAAALGVDPEPLLGTGPLAMVAARAGATGVHFGTELAVKDLDLAIRHGDRLPLLAAARDRADTQPTGQDAGALADPRSTR</sequence>
<dbReference type="InterPro" id="IPR002204">
    <property type="entry name" value="3-OH-isobutyrate_DH-rel_CS"/>
</dbReference>
<dbReference type="InterPro" id="IPR008927">
    <property type="entry name" value="6-PGluconate_DH-like_C_sf"/>
</dbReference>
<dbReference type="PANTHER" id="PTHR43580">
    <property type="entry name" value="OXIDOREDUCTASE GLYR1-RELATED"/>
    <property type="match status" value="1"/>
</dbReference>
<dbReference type="PIRSF" id="PIRSF000103">
    <property type="entry name" value="HIBADH"/>
    <property type="match status" value="1"/>
</dbReference>
<protein>
    <submittedName>
        <fullName evidence="5">NAD(P)-dependent oxidoreductase</fullName>
    </submittedName>
</protein>
<evidence type="ECO:0000313" key="5">
    <source>
        <dbReference type="EMBL" id="MCT2584164.1"/>
    </source>
</evidence>
<dbReference type="InterPro" id="IPR015815">
    <property type="entry name" value="HIBADH-related"/>
</dbReference>
<dbReference type="RefSeq" id="WP_260191561.1">
    <property type="nucleotide sequence ID" value="NZ_JAFFZE010000011.1"/>
</dbReference>
<evidence type="ECO:0000259" key="4">
    <source>
        <dbReference type="Pfam" id="PF03446"/>
    </source>
</evidence>
<evidence type="ECO:0000256" key="3">
    <source>
        <dbReference type="SAM" id="MobiDB-lite"/>
    </source>
</evidence>
<dbReference type="InterPro" id="IPR013328">
    <property type="entry name" value="6PGD_dom2"/>
</dbReference>
<accession>A0ABT2J9B3</accession>
<dbReference type="Pfam" id="PF03446">
    <property type="entry name" value="NAD_binding_2"/>
    <property type="match status" value="1"/>
</dbReference>
<gene>
    <name evidence="5" type="ORF">JT362_13655</name>
</gene>
<reference evidence="5 6" key="1">
    <citation type="submission" date="2021-02" db="EMBL/GenBank/DDBJ databases">
        <title>Actinophytocola xerophila sp. nov., isolated from soil of cotton cropping field.</title>
        <authorList>
            <person name="Huang R."/>
            <person name="Chen X."/>
            <person name="Ge X."/>
            <person name="Liu W."/>
        </authorList>
    </citation>
    <scope>NUCLEOTIDE SEQUENCE [LARGE SCALE GENOMIC DNA]</scope>
    <source>
        <strain evidence="5 6">S1-96</strain>
    </source>
</reference>
<dbReference type="Proteomes" id="UP001156441">
    <property type="component" value="Unassembled WGS sequence"/>
</dbReference>